<feature type="transmembrane region" description="Helical" evidence="1">
    <location>
        <begin position="6"/>
        <end position="23"/>
    </location>
</feature>
<accession>A0A2W5NCA5</accession>
<dbReference type="AlphaFoldDB" id="A0A2W5NCA5"/>
<dbReference type="EMBL" id="QFPX01000026">
    <property type="protein sequence ID" value="PZQ51166.1"/>
    <property type="molecule type" value="Genomic_DNA"/>
</dbReference>
<name>A0A2W5NCA5_9SPHN</name>
<keyword evidence="1" id="KW-1133">Transmembrane helix</keyword>
<reference evidence="2 3" key="1">
    <citation type="submission" date="2017-08" db="EMBL/GenBank/DDBJ databases">
        <title>Infants hospitalized years apart are colonized by the same room-sourced microbial strains.</title>
        <authorList>
            <person name="Brooks B."/>
            <person name="Olm M.R."/>
            <person name="Firek B.A."/>
            <person name="Baker R."/>
            <person name="Thomas B.C."/>
            <person name="Morowitz M.J."/>
            <person name="Banfield J.F."/>
        </authorList>
    </citation>
    <scope>NUCLEOTIDE SEQUENCE [LARGE SCALE GENOMIC DNA]</scope>
    <source>
        <strain evidence="2">S2_005_002_R2_33</strain>
    </source>
</reference>
<feature type="transmembrane region" description="Helical" evidence="1">
    <location>
        <begin position="171"/>
        <end position="201"/>
    </location>
</feature>
<keyword evidence="1" id="KW-0472">Membrane</keyword>
<dbReference type="Pfam" id="PF06166">
    <property type="entry name" value="DUF979"/>
    <property type="match status" value="1"/>
</dbReference>
<keyword evidence="1" id="KW-0812">Transmembrane</keyword>
<feature type="transmembrane region" description="Helical" evidence="1">
    <location>
        <begin position="35"/>
        <end position="52"/>
    </location>
</feature>
<dbReference type="InterPro" id="IPR009323">
    <property type="entry name" value="DUF979"/>
</dbReference>
<gene>
    <name evidence="2" type="ORF">DI555_21180</name>
</gene>
<evidence type="ECO:0000313" key="2">
    <source>
        <dbReference type="EMBL" id="PZQ51166.1"/>
    </source>
</evidence>
<evidence type="ECO:0000313" key="3">
    <source>
        <dbReference type="Proteomes" id="UP000249082"/>
    </source>
</evidence>
<protein>
    <submittedName>
        <fullName evidence="2">DUF979 domain-containing protein</fullName>
    </submittedName>
</protein>
<organism evidence="2 3">
    <name type="scientific">Novosphingobium pentaromativorans</name>
    <dbReference type="NCBI Taxonomy" id="205844"/>
    <lineage>
        <taxon>Bacteria</taxon>
        <taxon>Pseudomonadati</taxon>
        <taxon>Pseudomonadota</taxon>
        <taxon>Alphaproteobacteria</taxon>
        <taxon>Sphingomonadales</taxon>
        <taxon>Sphingomonadaceae</taxon>
        <taxon>Novosphingobium</taxon>
    </lineage>
</organism>
<comment type="caution">
    <text evidence="2">The sequence shown here is derived from an EMBL/GenBank/DDBJ whole genome shotgun (WGS) entry which is preliminary data.</text>
</comment>
<feature type="transmembrane region" description="Helical" evidence="1">
    <location>
        <begin position="253"/>
        <end position="276"/>
    </location>
</feature>
<sequence>MIGIAALYFVAGLVFAAFAVASARDPHNPRRWGNAAFWALVAVSFLLGDRLGDFGNGILVLLLVGLAGCRCLGLGRPRTTSSEEREAFARKLGSKLFLPALVIPVTAFAGTLLFSYTPLGAAGLIDPRWVTLVLLVTGVALALAGTMIWLKPPLSAPVDEGRRLMDSIGWAALLPQMLAALGAVFTAAGVGGAVGAMSLAILPEGNVFLAVVVFALGMTLFTMIMGNAFAAFPVMASAIGVPILIKAHGGDPAVVGAIGMLAGFCGTLLTPMAANFNMVPAALLELKDEYGVIRRQIGTALPLLACNILILYIAGFLL</sequence>
<evidence type="ECO:0000256" key="1">
    <source>
        <dbReference type="SAM" id="Phobius"/>
    </source>
</evidence>
<feature type="transmembrane region" description="Helical" evidence="1">
    <location>
        <begin position="129"/>
        <end position="150"/>
    </location>
</feature>
<feature type="transmembrane region" description="Helical" evidence="1">
    <location>
        <begin position="58"/>
        <end position="75"/>
    </location>
</feature>
<feature type="transmembrane region" description="Helical" evidence="1">
    <location>
        <begin position="296"/>
        <end position="317"/>
    </location>
</feature>
<proteinExistence type="predicted"/>
<feature type="transmembrane region" description="Helical" evidence="1">
    <location>
        <begin position="96"/>
        <end position="117"/>
    </location>
</feature>
<dbReference type="Proteomes" id="UP000249082">
    <property type="component" value="Unassembled WGS sequence"/>
</dbReference>